<evidence type="ECO:0000256" key="1">
    <source>
        <dbReference type="ARBA" id="ARBA00022737"/>
    </source>
</evidence>
<protein>
    <recommendedName>
        <fullName evidence="6">Pentatricopeptide repeat-containing protein</fullName>
    </recommendedName>
</protein>
<dbReference type="GO" id="GO:0009451">
    <property type="term" value="P:RNA modification"/>
    <property type="evidence" value="ECO:0007669"/>
    <property type="project" value="InterPro"/>
</dbReference>
<gene>
    <name evidence="4" type="ORF">Nepgr_023858</name>
</gene>
<feature type="repeat" description="PPR" evidence="3">
    <location>
        <begin position="40"/>
        <end position="74"/>
    </location>
</feature>
<feature type="repeat" description="PPR" evidence="3">
    <location>
        <begin position="501"/>
        <end position="535"/>
    </location>
</feature>
<feature type="repeat" description="PPR" evidence="3">
    <location>
        <begin position="470"/>
        <end position="500"/>
    </location>
</feature>
<sequence length="681" mass="75815">MDLNLSYYSQLLQPCNTAGLIHRGRQLHLVFLKKGILNCTVTVGNRLLQMYAKCGTMADACRLFEEMPQRNCFSWNTLIEGYMCSGDQKSSLQIFHSMPNKNDFSWNIVISGTAKMGDLESAQRMFYQMPRRNGFAWNSMIHGYARHGYPREALRMFKDLNLNPLEVSGRDTFVLATVIGACTSLTALDCGKQIHARIIIDDVDFDSVLGSSLVNLYGKCGDLDSAEHVSSSLNESDDFSQSALITGYANIGSMNDARRIFDRITDPSVALWNSIIAGYISNNEDTEALILFNTMRENGIREDFSTFASIFSAFTSVGVLDHGKQLHAHAYKLGVSKDVIVSCALIDMYSKCRSPNDACNLFNGIEFCDTVLLNSMINVYSNCGKMQEAKRIFDTMPHRNLISWNSMVVGFSQNGWPILALDHFREMNTLEIQMDKFSLASVISACASISAFELGEQVFARATVIGLEGDRIVCSSLVDFYCKCGFIDLGRKLFERMEKFDEVSWNSMLMGYATNGQGIETLNLFSAMRNAGIHPNGITFTAILSACDHCGLIEEARKWFYLMQCHYNINPGYEHYSCMVDLFARAGCIEEAMVLIKRMPLDADATMWSSVLRGCVAHGNKTLGNEVAKLIINLDPKNSGAYVQLCSALAASGNWEGSEQVRSAMKNKNIEKNPGLSWGDT</sequence>
<comment type="similarity">
    <text evidence="2">Belongs to the PPR family. PCMP-E subfamily.</text>
</comment>
<evidence type="ECO:0000256" key="2">
    <source>
        <dbReference type="ARBA" id="ARBA00061659"/>
    </source>
</evidence>
<dbReference type="Gene3D" id="1.25.40.10">
    <property type="entry name" value="Tetratricopeptide repeat domain"/>
    <property type="match status" value="6"/>
</dbReference>
<feature type="repeat" description="PPR" evidence="3">
    <location>
        <begin position="268"/>
        <end position="302"/>
    </location>
</feature>
<dbReference type="NCBIfam" id="TIGR00756">
    <property type="entry name" value="PPR"/>
    <property type="match status" value="5"/>
</dbReference>
<dbReference type="PANTHER" id="PTHR47926">
    <property type="entry name" value="PENTATRICOPEPTIDE REPEAT-CONTAINING PROTEIN"/>
    <property type="match status" value="1"/>
</dbReference>
<evidence type="ECO:0000313" key="5">
    <source>
        <dbReference type="Proteomes" id="UP001279734"/>
    </source>
</evidence>
<dbReference type="Pfam" id="PF13041">
    <property type="entry name" value="PPR_2"/>
    <property type="match status" value="2"/>
</dbReference>
<feature type="repeat" description="PPR" evidence="3">
    <location>
        <begin position="133"/>
        <end position="167"/>
    </location>
</feature>
<dbReference type="FunFam" id="1.25.40.10:FF:000797">
    <property type="entry name" value="Pentatricopeptide repeat-containing protein chloroplastic"/>
    <property type="match status" value="1"/>
</dbReference>
<reference evidence="4" key="1">
    <citation type="submission" date="2023-05" db="EMBL/GenBank/DDBJ databases">
        <title>Nepenthes gracilis genome sequencing.</title>
        <authorList>
            <person name="Fukushima K."/>
        </authorList>
    </citation>
    <scope>NUCLEOTIDE SEQUENCE</scope>
    <source>
        <strain evidence="4">SING2019-196</strain>
    </source>
</reference>
<dbReference type="Pfam" id="PF01535">
    <property type="entry name" value="PPR"/>
    <property type="match status" value="9"/>
</dbReference>
<dbReference type="InterPro" id="IPR002885">
    <property type="entry name" value="PPR_rpt"/>
</dbReference>
<dbReference type="AlphaFoldDB" id="A0AAD3T382"/>
<dbReference type="Pfam" id="PF20431">
    <property type="entry name" value="E_motif"/>
    <property type="match status" value="1"/>
</dbReference>
<feature type="repeat" description="PPR" evidence="3">
    <location>
        <begin position="102"/>
        <end position="132"/>
    </location>
</feature>
<dbReference type="PROSITE" id="PS51375">
    <property type="entry name" value="PPR"/>
    <property type="match status" value="7"/>
</dbReference>
<evidence type="ECO:0000256" key="3">
    <source>
        <dbReference type="PROSITE-ProRule" id="PRU00708"/>
    </source>
</evidence>
<name>A0AAD3T382_NEPGR</name>
<evidence type="ECO:0008006" key="6">
    <source>
        <dbReference type="Google" id="ProtNLM"/>
    </source>
</evidence>
<dbReference type="EMBL" id="BSYO01000024">
    <property type="protein sequence ID" value="GMH22015.1"/>
    <property type="molecule type" value="Genomic_DNA"/>
</dbReference>
<dbReference type="FunFam" id="1.25.40.10:FF:000205">
    <property type="entry name" value="Pentatricopeptide repeat-containing protein, mitochondrial"/>
    <property type="match status" value="1"/>
</dbReference>
<keyword evidence="5" id="KW-1185">Reference proteome</keyword>
<proteinExistence type="inferred from homology"/>
<evidence type="ECO:0000313" key="4">
    <source>
        <dbReference type="EMBL" id="GMH22015.1"/>
    </source>
</evidence>
<dbReference type="InterPro" id="IPR046960">
    <property type="entry name" value="PPR_At4g14850-like_plant"/>
</dbReference>
<comment type="caution">
    <text evidence="4">The sequence shown here is derived from an EMBL/GenBank/DDBJ whole genome shotgun (WGS) entry which is preliminary data.</text>
</comment>
<keyword evidence="1" id="KW-0677">Repeat</keyword>
<organism evidence="4 5">
    <name type="scientific">Nepenthes gracilis</name>
    <name type="common">Slender pitcher plant</name>
    <dbReference type="NCBI Taxonomy" id="150966"/>
    <lineage>
        <taxon>Eukaryota</taxon>
        <taxon>Viridiplantae</taxon>
        <taxon>Streptophyta</taxon>
        <taxon>Embryophyta</taxon>
        <taxon>Tracheophyta</taxon>
        <taxon>Spermatophyta</taxon>
        <taxon>Magnoliopsida</taxon>
        <taxon>eudicotyledons</taxon>
        <taxon>Gunneridae</taxon>
        <taxon>Pentapetalae</taxon>
        <taxon>Caryophyllales</taxon>
        <taxon>Nepenthaceae</taxon>
        <taxon>Nepenthes</taxon>
    </lineage>
</organism>
<dbReference type="Proteomes" id="UP001279734">
    <property type="component" value="Unassembled WGS sequence"/>
</dbReference>
<dbReference type="GO" id="GO:0003723">
    <property type="term" value="F:RNA binding"/>
    <property type="evidence" value="ECO:0007669"/>
    <property type="project" value="InterPro"/>
</dbReference>
<dbReference type="PANTHER" id="PTHR47926:SF392">
    <property type="entry name" value="PENTATRICOPEPTIDE REPEAT-CONTAINING PROTEIN"/>
    <property type="match status" value="1"/>
</dbReference>
<dbReference type="InterPro" id="IPR046848">
    <property type="entry name" value="E_motif"/>
</dbReference>
<dbReference type="GO" id="GO:0005739">
    <property type="term" value="C:mitochondrion"/>
    <property type="evidence" value="ECO:0007669"/>
    <property type="project" value="UniProtKB-ARBA"/>
</dbReference>
<dbReference type="InterPro" id="IPR011990">
    <property type="entry name" value="TPR-like_helical_dom_sf"/>
</dbReference>
<accession>A0AAD3T382</accession>
<feature type="repeat" description="PPR" evidence="3">
    <location>
        <begin position="369"/>
        <end position="403"/>
    </location>
</feature>